<feature type="domain" description="RQC" evidence="1">
    <location>
        <begin position="6"/>
        <end position="82"/>
    </location>
</feature>
<dbReference type="GO" id="GO:0043138">
    <property type="term" value="F:3'-5' DNA helicase activity"/>
    <property type="evidence" value="ECO:0007669"/>
    <property type="project" value="InterPro"/>
</dbReference>
<dbReference type="GO" id="GO:0006281">
    <property type="term" value="P:DNA repair"/>
    <property type="evidence" value="ECO:0007669"/>
    <property type="project" value="InterPro"/>
</dbReference>
<keyword evidence="4" id="KW-1185">Reference proteome</keyword>
<dbReference type="InterPro" id="IPR008308">
    <property type="entry name" value="YpbB-like"/>
</dbReference>
<reference evidence="4" key="1">
    <citation type="submission" date="2014-03" db="EMBL/GenBank/DDBJ databases">
        <authorList>
            <person name="Urmite Genomes U."/>
        </authorList>
    </citation>
    <scope>NUCLEOTIDE SEQUENCE [LARGE SCALE GENOMIC DNA]</scope>
    <source>
        <strain evidence="4">HD-03</strain>
    </source>
</reference>
<dbReference type="RefSeq" id="WP_035504842.1">
    <property type="nucleotide sequence ID" value="NZ_CCDH010000002.1"/>
</dbReference>
<evidence type="ECO:0000259" key="2">
    <source>
        <dbReference type="Pfam" id="PF14493"/>
    </source>
</evidence>
<evidence type="ECO:0000259" key="1">
    <source>
        <dbReference type="Pfam" id="PF09382"/>
    </source>
</evidence>
<dbReference type="EMBL" id="CCDI010000001">
    <property type="protein sequence ID" value="CDQ21925.1"/>
    <property type="molecule type" value="Genomic_DNA"/>
</dbReference>
<feature type="domain" description="Helicase Helix-turn-helix" evidence="2">
    <location>
        <begin position="252"/>
        <end position="340"/>
    </location>
</feature>
<dbReference type="GO" id="GO:0006260">
    <property type="term" value="P:DNA replication"/>
    <property type="evidence" value="ECO:0007669"/>
    <property type="project" value="InterPro"/>
</dbReference>
<sequence>MFHHLILQCIDKFRGERTTSGIYNLLTGKRSSQTMQDAKGYQVDDFFGVMPGLRRKQLDAHIHPLIQEGLIVVNDQSFPTLTSSGKDALYSYKGPKIQYFKGMVWHEVIPSFWRRVYLLIQMMANRKAGIKHYYPIVDDYQAQRWARLVYHKFQHKLPRLIQSLYEEIHTLLENHSVIEANLYVHRLTGGKVIGLTVEQLKEMYGMNDVDVQLHLEHTHYYLFLEAKKDKESYPVLHLCTKGLDVTYLITQSARKTYQYFMQGLSIDEIVTLRKLKKSTIQDHIVEAALIIPDFSIASFLSDYDVDDINNMALAMDTQKLKQIHEAFNGKYNYFELRLALASGQHRIEGRNSTT</sequence>
<dbReference type="Pfam" id="PF09382">
    <property type="entry name" value="RQC"/>
    <property type="match status" value="1"/>
</dbReference>
<dbReference type="AlphaFoldDB" id="A0A024P1C8"/>
<dbReference type="InterPro" id="IPR029491">
    <property type="entry name" value="Helicase_HTH"/>
</dbReference>
<evidence type="ECO:0000313" key="4">
    <source>
        <dbReference type="Proteomes" id="UP000028868"/>
    </source>
</evidence>
<name>A0A024P1C8_9BACI</name>
<dbReference type="PIRSF" id="PIRSF021350">
    <property type="entry name" value="UCP021350"/>
    <property type="match status" value="1"/>
</dbReference>
<dbReference type="InterPro" id="IPR018982">
    <property type="entry name" value="RQC_domain"/>
</dbReference>
<reference evidence="3 4" key="2">
    <citation type="submission" date="2014-05" db="EMBL/GenBank/DDBJ databases">
        <title>Draft genome sequence of Halobacillus karajensis HK-03.</title>
        <authorList>
            <person name="Khelaifia S."/>
            <person name="Croce O."/>
            <person name="Lagier J.C."/>
            <person name="Raoult D."/>
        </authorList>
    </citation>
    <scope>NUCLEOTIDE SEQUENCE [LARGE SCALE GENOMIC DNA]</scope>
    <source>
        <strain evidence="3 4">HD-03</strain>
    </source>
</reference>
<dbReference type="Proteomes" id="UP000028868">
    <property type="component" value="Unassembled WGS sequence"/>
</dbReference>
<protein>
    <submittedName>
        <fullName evidence="3">Uncharacterized protein</fullName>
    </submittedName>
</protein>
<comment type="caution">
    <text evidence="3">The sequence shown here is derived from an EMBL/GenBank/DDBJ whole genome shotgun (WGS) entry which is preliminary data.</text>
</comment>
<evidence type="ECO:0000313" key="3">
    <source>
        <dbReference type="EMBL" id="CDQ21925.1"/>
    </source>
</evidence>
<dbReference type="Pfam" id="PF14493">
    <property type="entry name" value="HTH_40"/>
    <property type="match status" value="1"/>
</dbReference>
<gene>
    <name evidence="3" type="ORF">BN983_00121</name>
</gene>
<accession>A0A024P1C8</accession>
<organism evidence="3 4">
    <name type="scientific">Halobacillus karajensis</name>
    <dbReference type="NCBI Taxonomy" id="195088"/>
    <lineage>
        <taxon>Bacteria</taxon>
        <taxon>Bacillati</taxon>
        <taxon>Bacillota</taxon>
        <taxon>Bacilli</taxon>
        <taxon>Bacillales</taxon>
        <taxon>Bacillaceae</taxon>
        <taxon>Halobacillus</taxon>
    </lineage>
</organism>
<proteinExistence type="predicted"/>